<proteinExistence type="predicted"/>
<organism evidence="3 4">
    <name type="scientific">Cymbomonas tetramitiformis</name>
    <dbReference type="NCBI Taxonomy" id="36881"/>
    <lineage>
        <taxon>Eukaryota</taxon>
        <taxon>Viridiplantae</taxon>
        <taxon>Chlorophyta</taxon>
        <taxon>Pyramimonadophyceae</taxon>
        <taxon>Pyramimonadales</taxon>
        <taxon>Pyramimonadaceae</taxon>
        <taxon>Cymbomonas</taxon>
    </lineage>
</organism>
<dbReference type="Pfam" id="PF05641">
    <property type="entry name" value="Agenet"/>
    <property type="match status" value="1"/>
</dbReference>
<dbReference type="EMBL" id="LGRX02007037">
    <property type="protein sequence ID" value="KAK3275767.1"/>
    <property type="molecule type" value="Genomic_DNA"/>
</dbReference>
<dbReference type="SMART" id="SM00743">
    <property type="entry name" value="Agenet"/>
    <property type="match status" value="2"/>
</dbReference>
<name>A0AAE0GD04_9CHLO</name>
<dbReference type="InterPro" id="IPR008395">
    <property type="entry name" value="Agenet-like_dom"/>
</dbReference>
<reference evidence="3 4" key="1">
    <citation type="journal article" date="2015" name="Genome Biol. Evol.">
        <title>Comparative Genomics of a Bacterivorous Green Alga Reveals Evolutionary Causalities and Consequences of Phago-Mixotrophic Mode of Nutrition.</title>
        <authorList>
            <person name="Burns J.A."/>
            <person name="Paasch A."/>
            <person name="Narechania A."/>
            <person name="Kim E."/>
        </authorList>
    </citation>
    <scope>NUCLEOTIDE SEQUENCE [LARGE SCALE GENOMIC DNA]</scope>
    <source>
        <strain evidence="3 4">PLY_AMNH</strain>
    </source>
</reference>
<dbReference type="Gene3D" id="2.60.200.20">
    <property type="match status" value="1"/>
</dbReference>
<feature type="region of interest" description="Disordered" evidence="1">
    <location>
        <begin position="309"/>
        <end position="356"/>
    </location>
</feature>
<evidence type="ECO:0000259" key="2">
    <source>
        <dbReference type="PROSITE" id="PS50006"/>
    </source>
</evidence>
<evidence type="ECO:0000256" key="1">
    <source>
        <dbReference type="SAM" id="MobiDB-lite"/>
    </source>
</evidence>
<dbReference type="SUPFAM" id="SSF49879">
    <property type="entry name" value="SMAD/FHA domain"/>
    <property type="match status" value="1"/>
</dbReference>
<dbReference type="AlphaFoldDB" id="A0AAE0GD04"/>
<gene>
    <name evidence="3" type="ORF">CYMTET_16119</name>
</gene>
<evidence type="ECO:0000313" key="3">
    <source>
        <dbReference type="EMBL" id="KAK3275767.1"/>
    </source>
</evidence>
<evidence type="ECO:0000313" key="4">
    <source>
        <dbReference type="Proteomes" id="UP001190700"/>
    </source>
</evidence>
<dbReference type="PANTHER" id="PTHR31917:SF101">
    <property type="entry name" value="OS07G0607300 PROTEIN"/>
    <property type="match status" value="1"/>
</dbReference>
<feature type="domain" description="FHA" evidence="2">
    <location>
        <begin position="36"/>
        <end position="94"/>
    </location>
</feature>
<dbReference type="InterPro" id="IPR014002">
    <property type="entry name" value="Agenet_dom_plant"/>
</dbReference>
<dbReference type="PANTHER" id="PTHR31917">
    <property type="entry name" value="AGENET DOMAIN-CONTAINING PROTEIN-RELATED"/>
    <property type="match status" value="1"/>
</dbReference>
<dbReference type="Pfam" id="PF00498">
    <property type="entry name" value="FHA"/>
    <property type="match status" value="1"/>
</dbReference>
<dbReference type="Proteomes" id="UP001190700">
    <property type="component" value="Unassembled WGS sequence"/>
</dbReference>
<dbReference type="InterPro" id="IPR008984">
    <property type="entry name" value="SMAD_FHA_dom_sf"/>
</dbReference>
<accession>A0AAE0GD04</accession>
<dbReference type="CDD" id="cd00060">
    <property type="entry name" value="FHA"/>
    <property type="match status" value="1"/>
</dbReference>
<protein>
    <recommendedName>
        <fullName evidence="2">FHA domain-containing protein</fullName>
    </recommendedName>
</protein>
<sequence length="432" mass="48520">MTSLVLSIDRQHVGNVCLQETYPDFPQVFRHTSDRIEIGRGEDQTICLDSRKDKQSVSRKHCIITRHGSNYRTDSYSVSDRNAFNGVYVNGIKLDKWQSVNITEKDTIRVCEYNIRLHLNRLEGPFPKSELARTPQRSDEANGFSATAGGYFQFREGSAVEARTTEEGFRGAWFPGIIREIDGSKRCRIEYADFYRDESPSEKVVDWVLFATTIKIKGRGRSDQYPLVRPVPPKVRPKPVSWALGDKVEAPYEGGMWEGAIKRVEPNGDVIVTFKAPPLGEGGDMHFQPHQVQPALSWLGAPQMAWRTSNGTAFPHPCLPEEQITQSPAQPAEPPPVAPVPEEPSPTQPQCPQPNSEACLLDETQDSFWEASALHFGDLAEDEDCLGSEVMELLNGTQQVPTDLCMKRLFGDLPKEPVDLDQRPCQLQRRQG</sequence>
<dbReference type="PROSITE" id="PS50006">
    <property type="entry name" value="FHA_DOMAIN"/>
    <property type="match status" value="1"/>
</dbReference>
<dbReference type="InterPro" id="IPR000253">
    <property type="entry name" value="FHA_dom"/>
</dbReference>
<keyword evidence="4" id="KW-1185">Reference proteome</keyword>
<dbReference type="CDD" id="cd20405">
    <property type="entry name" value="Tudor_Agenet_AtDUF_rpt1_3"/>
    <property type="match status" value="1"/>
</dbReference>
<dbReference type="SMART" id="SM00240">
    <property type="entry name" value="FHA"/>
    <property type="match status" value="1"/>
</dbReference>
<comment type="caution">
    <text evidence="3">The sequence shown here is derived from an EMBL/GenBank/DDBJ whole genome shotgun (WGS) entry which is preliminary data.</text>
</comment>
<feature type="compositionally biased region" description="Pro residues" evidence="1">
    <location>
        <begin position="331"/>
        <end position="352"/>
    </location>
</feature>